<dbReference type="Proteomes" id="UP000019116">
    <property type="component" value="Chromosome 7A"/>
</dbReference>
<evidence type="ECO:0000313" key="5">
    <source>
        <dbReference type="Proteomes" id="UP000019116"/>
    </source>
</evidence>
<dbReference type="Gramene" id="TraesCS7A02G100900.1">
    <property type="protein sequence ID" value="TraesCS7A02G100900.1"/>
    <property type="gene ID" value="TraesCS7A02G100900"/>
</dbReference>
<dbReference type="EnsemblPlants" id="TraesCS7A02G100900.1">
    <property type="protein sequence ID" value="TraesCS7A02G100900.1"/>
    <property type="gene ID" value="TraesCS7A02G100900"/>
</dbReference>
<evidence type="ECO:0000256" key="3">
    <source>
        <dbReference type="SAM" id="SignalP"/>
    </source>
</evidence>
<keyword evidence="3" id="KW-0732">Signal</keyword>
<sequence>MMGAARKMATVVVFGLLITTVSAGRVSILSSPTSAEHLRRSSLASATTSSSRPKDSTVHIDSVIGCTPKEVARELVINCREPVNAPMPIEACCAVAVGTVGRPSCYCLVKEEAAFGMSPLFNISNMAQLLARCGASIYLNKALDNPCDRSYDEKETAECTSPQMTPKTDGCKTAKVSGYVAWILAAVFGGFLAWMVCCQPAPAAQVVYMPEIQLVRPRGNQDEDQGPRGSDAGAGTSGSDSSNTDSEDGEDAVSHTSQDLILEGKRNRNANPRFVGGPWVKK</sequence>
<dbReference type="RefSeq" id="XP_044428028.1">
    <property type="nucleotide sequence ID" value="XM_044572093.1"/>
</dbReference>
<keyword evidence="2" id="KW-0812">Transmembrane</keyword>
<dbReference type="Gramene" id="TraesWEE_scaffold_018193_01G000100.1">
    <property type="protein sequence ID" value="TraesWEE_scaffold_018193_01G000100.1"/>
    <property type="gene ID" value="TraesWEE_scaffold_018193_01G000100"/>
</dbReference>
<evidence type="ECO:0000256" key="1">
    <source>
        <dbReference type="SAM" id="MobiDB-lite"/>
    </source>
</evidence>
<gene>
    <name evidence="4" type="primary">LOC123152578</name>
</gene>
<reference evidence="4" key="2">
    <citation type="submission" date="2018-10" db="UniProtKB">
        <authorList>
            <consortium name="EnsemblPlants"/>
        </authorList>
    </citation>
    <scope>IDENTIFICATION</scope>
</reference>
<dbReference type="GeneID" id="123152578"/>
<feature type="compositionally biased region" description="Low complexity" evidence="1">
    <location>
        <begin position="229"/>
        <end position="244"/>
    </location>
</feature>
<accession>A0A3B6R908</accession>
<feature type="region of interest" description="Disordered" evidence="1">
    <location>
        <begin position="217"/>
        <end position="282"/>
    </location>
</feature>
<feature type="signal peptide" evidence="3">
    <location>
        <begin position="1"/>
        <end position="23"/>
    </location>
</feature>
<feature type="transmembrane region" description="Helical" evidence="2">
    <location>
        <begin position="179"/>
        <end position="197"/>
    </location>
</feature>
<keyword evidence="2" id="KW-0472">Membrane</keyword>
<evidence type="ECO:0008006" key="6">
    <source>
        <dbReference type="Google" id="ProtNLM"/>
    </source>
</evidence>
<dbReference type="Gramene" id="TraesCAD_scaffold_008456_01G000200.1">
    <property type="protein sequence ID" value="TraesCAD_scaffold_008456_01G000200.1"/>
    <property type="gene ID" value="TraesCAD_scaffold_008456_01G000200"/>
</dbReference>
<name>A0A3B6R908_WHEAT</name>
<dbReference type="Gramene" id="TraesNOR7A03G03876970.1">
    <property type="protein sequence ID" value="TraesNOR7A03G03876970.1"/>
    <property type="gene ID" value="TraesNOR7A03G03876970"/>
</dbReference>
<evidence type="ECO:0000313" key="4">
    <source>
        <dbReference type="EnsemblPlants" id="TraesCS7A02G100900.1"/>
    </source>
</evidence>
<protein>
    <recommendedName>
        <fullName evidence="6">Bifunctional inhibitor/plant lipid transfer protein/seed storage helical domain-containing protein</fullName>
    </recommendedName>
</protein>
<reference evidence="4" key="1">
    <citation type="submission" date="2018-08" db="EMBL/GenBank/DDBJ databases">
        <authorList>
            <person name="Rossello M."/>
        </authorList>
    </citation>
    <scope>NUCLEOTIDE SEQUENCE [LARGE SCALE GENOMIC DNA]</scope>
    <source>
        <strain evidence="4">cv. Chinese Spring</strain>
    </source>
</reference>
<dbReference type="AlphaFoldDB" id="A0A3B6R908"/>
<dbReference type="Gramene" id="TraesCS7A03G0239900.1">
    <property type="protein sequence ID" value="TraesCS7A03G0239900.1.CDS"/>
    <property type="gene ID" value="TraesCS7A03G0239900"/>
</dbReference>
<dbReference type="Gramene" id="TraesROB_scaffold_021907_01G000100.1">
    <property type="protein sequence ID" value="TraesROB_scaffold_021907_01G000100.1"/>
    <property type="gene ID" value="TraesROB_scaffold_021907_01G000100"/>
</dbReference>
<dbReference type="Gramene" id="TraesCLE_scaffold_017839_01G000200.1">
    <property type="protein sequence ID" value="TraesCLE_scaffold_017839_01G000200.1"/>
    <property type="gene ID" value="TraesCLE_scaffold_017839_01G000200"/>
</dbReference>
<keyword evidence="2" id="KW-1133">Transmembrane helix</keyword>
<evidence type="ECO:0000256" key="2">
    <source>
        <dbReference type="SAM" id="Phobius"/>
    </source>
</evidence>
<proteinExistence type="predicted"/>
<organism evidence="4">
    <name type="scientific">Triticum aestivum</name>
    <name type="common">Wheat</name>
    <dbReference type="NCBI Taxonomy" id="4565"/>
    <lineage>
        <taxon>Eukaryota</taxon>
        <taxon>Viridiplantae</taxon>
        <taxon>Streptophyta</taxon>
        <taxon>Embryophyta</taxon>
        <taxon>Tracheophyta</taxon>
        <taxon>Spermatophyta</taxon>
        <taxon>Magnoliopsida</taxon>
        <taxon>Liliopsida</taxon>
        <taxon>Poales</taxon>
        <taxon>Poaceae</taxon>
        <taxon>BOP clade</taxon>
        <taxon>Pooideae</taxon>
        <taxon>Triticodae</taxon>
        <taxon>Triticeae</taxon>
        <taxon>Triticinae</taxon>
        <taxon>Triticum</taxon>
    </lineage>
</organism>
<dbReference type="OrthoDB" id="699283at2759"/>
<dbReference type="CDD" id="cd00010">
    <property type="entry name" value="AAI_LTSS"/>
    <property type="match status" value="1"/>
</dbReference>
<feature type="chain" id="PRO_5043179834" description="Bifunctional inhibitor/plant lipid transfer protein/seed storage helical domain-containing protein" evidence="3">
    <location>
        <begin position="24"/>
        <end position="282"/>
    </location>
</feature>
<keyword evidence="5" id="KW-1185">Reference proteome</keyword>